<sequence>EFGPCGEGEMEEGEGGCRSPGQRQSKAVPAGRGRGSRVSEQCWCRSSEVQGGLGSSCSLLPGGCRHGPSVSLLCSPELIPLSSLPLCV</sequence>
<organism evidence="2 3">
    <name type="scientific">Buteo japonicus</name>
    <dbReference type="NCBI Taxonomy" id="224669"/>
    <lineage>
        <taxon>Eukaryota</taxon>
        <taxon>Metazoa</taxon>
        <taxon>Chordata</taxon>
        <taxon>Craniata</taxon>
        <taxon>Vertebrata</taxon>
        <taxon>Euteleostomi</taxon>
        <taxon>Archelosauria</taxon>
        <taxon>Archosauria</taxon>
        <taxon>Dinosauria</taxon>
        <taxon>Saurischia</taxon>
        <taxon>Theropoda</taxon>
        <taxon>Coelurosauria</taxon>
        <taxon>Aves</taxon>
        <taxon>Neognathae</taxon>
        <taxon>Neoaves</taxon>
        <taxon>Telluraves</taxon>
        <taxon>Accipitrimorphae</taxon>
        <taxon>Accipitriformes</taxon>
        <taxon>Accipitridae</taxon>
        <taxon>Accipitrinae</taxon>
        <taxon>Buteo</taxon>
    </lineage>
</organism>
<reference evidence="2" key="1">
    <citation type="submission" date="2025-08" db="UniProtKB">
        <authorList>
            <consortium name="Ensembl"/>
        </authorList>
    </citation>
    <scope>IDENTIFICATION</scope>
</reference>
<protein>
    <submittedName>
        <fullName evidence="2">Uncharacterized protein</fullName>
    </submittedName>
</protein>
<reference evidence="2" key="2">
    <citation type="submission" date="2025-09" db="UniProtKB">
        <authorList>
            <consortium name="Ensembl"/>
        </authorList>
    </citation>
    <scope>IDENTIFICATION</scope>
</reference>
<evidence type="ECO:0000256" key="1">
    <source>
        <dbReference type="SAM" id="MobiDB-lite"/>
    </source>
</evidence>
<dbReference type="Proteomes" id="UP000694555">
    <property type="component" value="Unplaced"/>
</dbReference>
<dbReference type="AlphaFoldDB" id="A0A8C0ALR1"/>
<evidence type="ECO:0000313" key="2">
    <source>
        <dbReference type="Ensembl" id="ENSBJAP00000000108.1"/>
    </source>
</evidence>
<dbReference type="Ensembl" id="ENSBJAT00000000114.1">
    <property type="protein sequence ID" value="ENSBJAP00000000108.1"/>
    <property type="gene ID" value="ENSBJAG00000000126.1"/>
</dbReference>
<evidence type="ECO:0000313" key="3">
    <source>
        <dbReference type="Proteomes" id="UP000694555"/>
    </source>
</evidence>
<proteinExistence type="predicted"/>
<name>A0A8C0ALR1_9AVES</name>
<accession>A0A8C0ALR1</accession>
<feature type="region of interest" description="Disordered" evidence="1">
    <location>
        <begin position="1"/>
        <end position="34"/>
    </location>
</feature>
<keyword evidence="3" id="KW-1185">Reference proteome</keyword>